<dbReference type="EMBL" id="CAADHB010000086">
    <property type="protein sequence ID" value="VFK80126.1"/>
    <property type="molecule type" value="Genomic_DNA"/>
</dbReference>
<sequence length="651" mass="71942">MNSPTPSRIHLLDPSLANRIAAGEVVERPAAVVKELLENSLDAGARNIHIDLEQGGIRLIRVRDDGDGIVQEDLALALRRHATSKVASFEDLVHVRTLGFRGEALPSIASVSRLRLVSRTRDTNHGWQVTTDGADLIPAPEPAAHAKGTTVEIRDLFFNTPARRKFLRTGKTEFRHGEEAVRRIALGHPNVEFRLTHNDRVVLDLKASAPEEDHAERILRVCGEAFMEQSLPIVREATDLRLWGQIGFPTFSRGQADLQYFFVNGRVARDKLVTHAIRQAYRDVLYHGRHPAYVLFLELPPDLVDVNVHPTKHEVRFREGRLVHDFLFRALSGAIAEIRPGDTGVAPGGGGPNDRDTEMLPLYGRFGGGRGGNPRGETPWESLVGGHIVHGGEAFRARDTQRPYGNAESVDTVQSPGYRPLGRDSSEPSEAHPPWLGASFGTSPNAPGEPPPAVWEEAPPLGYAIGQLHGVYILAQNARGLAVVDAHAAHERILYERMKAAFSRESIRPRPLLLPVDLAVSEAEATLVEERASDFLKLGLEARRIGPAQLSVRQVPVPLHDMDVAALTRDIISDFKTMGMSARIAEESDRLLATMACHGAVRANRQLTLEEMNILLRDLERTERGGQCGHGRPTWIQLGMEELDRFFLRGR</sequence>
<comment type="function">
    <text evidence="5">This protein is involved in the repair of mismatches in DNA. It is required for dam-dependent methyl-directed DNA mismatch repair. May act as a 'molecular matchmaker', a protein that promotes the formation of a stable complex between two or more DNA-binding proteins in an ATP-dependent manner without itself being part of a final effector complex.</text>
</comment>
<dbReference type="FunFam" id="3.30.565.10:FF:000003">
    <property type="entry name" value="DNA mismatch repair endonuclease MutL"/>
    <property type="match status" value="1"/>
</dbReference>
<dbReference type="SMART" id="SM00853">
    <property type="entry name" value="MutL_C"/>
    <property type="match status" value="1"/>
</dbReference>
<evidence type="ECO:0000256" key="1">
    <source>
        <dbReference type="ARBA" id="ARBA00006082"/>
    </source>
</evidence>
<dbReference type="GO" id="GO:0006298">
    <property type="term" value="P:mismatch repair"/>
    <property type="evidence" value="ECO:0007669"/>
    <property type="project" value="UniProtKB-UniRule"/>
</dbReference>
<name>A0A451BPB6_9GAMM</name>
<dbReference type="PANTHER" id="PTHR10073:SF12">
    <property type="entry name" value="DNA MISMATCH REPAIR PROTEIN MLH1"/>
    <property type="match status" value="1"/>
</dbReference>
<dbReference type="InterPro" id="IPR014721">
    <property type="entry name" value="Ribsml_uS5_D2-typ_fold_subgr"/>
</dbReference>
<dbReference type="InterPro" id="IPR042120">
    <property type="entry name" value="MutL_C_dimsub"/>
</dbReference>
<keyword evidence="3 5" id="KW-0227">DNA damage</keyword>
<organism evidence="9">
    <name type="scientific">Candidatus Kentrum sp. SD</name>
    <dbReference type="NCBI Taxonomy" id="2126332"/>
    <lineage>
        <taxon>Bacteria</taxon>
        <taxon>Pseudomonadati</taxon>
        <taxon>Pseudomonadota</taxon>
        <taxon>Gammaproteobacteria</taxon>
        <taxon>Candidatus Kentrum</taxon>
    </lineage>
</organism>
<dbReference type="SMART" id="SM01340">
    <property type="entry name" value="DNA_mis_repair"/>
    <property type="match status" value="1"/>
</dbReference>
<dbReference type="Gene3D" id="3.30.1370.100">
    <property type="entry name" value="MutL, C-terminal domain, regulatory subdomain"/>
    <property type="match status" value="1"/>
</dbReference>
<dbReference type="Gene3D" id="3.30.1540.20">
    <property type="entry name" value="MutL, C-terminal domain, dimerisation subdomain"/>
    <property type="match status" value="1"/>
</dbReference>
<dbReference type="InterPro" id="IPR020667">
    <property type="entry name" value="DNA_mismatch_repair_MutL"/>
</dbReference>
<evidence type="ECO:0000259" key="7">
    <source>
        <dbReference type="SMART" id="SM00853"/>
    </source>
</evidence>
<dbReference type="Pfam" id="PF13589">
    <property type="entry name" value="HATPase_c_3"/>
    <property type="match status" value="1"/>
</dbReference>
<dbReference type="HAMAP" id="MF_00149">
    <property type="entry name" value="DNA_mis_repair"/>
    <property type="match status" value="1"/>
</dbReference>
<dbReference type="InterPro" id="IPR020568">
    <property type="entry name" value="Ribosomal_Su5_D2-typ_SF"/>
</dbReference>
<dbReference type="SUPFAM" id="SSF55874">
    <property type="entry name" value="ATPase domain of HSP90 chaperone/DNA topoisomerase II/histidine kinase"/>
    <property type="match status" value="1"/>
</dbReference>
<dbReference type="GO" id="GO:0005524">
    <property type="term" value="F:ATP binding"/>
    <property type="evidence" value="ECO:0007669"/>
    <property type="project" value="InterPro"/>
</dbReference>
<dbReference type="SUPFAM" id="SSF54211">
    <property type="entry name" value="Ribosomal protein S5 domain 2-like"/>
    <property type="match status" value="1"/>
</dbReference>
<accession>A0A451BPB6</accession>
<reference evidence="9" key="1">
    <citation type="submission" date="2019-02" db="EMBL/GenBank/DDBJ databases">
        <authorList>
            <person name="Gruber-Vodicka R. H."/>
            <person name="Seah K. B. B."/>
        </authorList>
    </citation>
    <scope>NUCLEOTIDE SEQUENCE</scope>
    <source>
        <strain evidence="9">BECK_S127</strain>
    </source>
</reference>
<dbReference type="SUPFAM" id="SSF118116">
    <property type="entry name" value="DNA mismatch repair protein MutL"/>
    <property type="match status" value="1"/>
</dbReference>
<evidence type="ECO:0000313" key="9">
    <source>
        <dbReference type="EMBL" id="VFK80126.1"/>
    </source>
</evidence>
<dbReference type="Gene3D" id="3.30.565.10">
    <property type="entry name" value="Histidine kinase-like ATPase, C-terminal domain"/>
    <property type="match status" value="1"/>
</dbReference>
<evidence type="ECO:0000256" key="3">
    <source>
        <dbReference type="ARBA" id="ARBA00022763"/>
    </source>
</evidence>
<dbReference type="InterPro" id="IPR038973">
    <property type="entry name" value="MutL/Mlh/Pms-like"/>
</dbReference>
<dbReference type="GO" id="GO:0030983">
    <property type="term" value="F:mismatched DNA binding"/>
    <property type="evidence" value="ECO:0007669"/>
    <property type="project" value="InterPro"/>
</dbReference>
<protein>
    <recommendedName>
        <fullName evidence="2 5">DNA mismatch repair protein MutL</fullName>
    </recommendedName>
</protein>
<dbReference type="FunFam" id="3.30.230.10:FF:000013">
    <property type="entry name" value="DNA mismatch repair endonuclease MutL"/>
    <property type="match status" value="1"/>
</dbReference>
<dbReference type="CDD" id="cd16926">
    <property type="entry name" value="HATPase_MutL-MLH-PMS-like"/>
    <property type="match status" value="1"/>
</dbReference>
<feature type="compositionally biased region" description="Basic and acidic residues" evidence="6">
    <location>
        <begin position="421"/>
        <end position="430"/>
    </location>
</feature>
<keyword evidence="4 5" id="KW-0234">DNA repair</keyword>
<dbReference type="GO" id="GO:0032300">
    <property type="term" value="C:mismatch repair complex"/>
    <property type="evidence" value="ECO:0007669"/>
    <property type="project" value="InterPro"/>
</dbReference>
<dbReference type="InterPro" id="IPR036890">
    <property type="entry name" value="HATPase_C_sf"/>
</dbReference>
<evidence type="ECO:0000256" key="6">
    <source>
        <dbReference type="SAM" id="MobiDB-lite"/>
    </source>
</evidence>
<dbReference type="NCBIfam" id="NF000949">
    <property type="entry name" value="PRK00095.1-2"/>
    <property type="match status" value="1"/>
</dbReference>
<dbReference type="InterPro" id="IPR042121">
    <property type="entry name" value="MutL_C_regsub"/>
</dbReference>
<dbReference type="Pfam" id="PF01119">
    <property type="entry name" value="DNA_mis_repair"/>
    <property type="match status" value="1"/>
</dbReference>
<dbReference type="PROSITE" id="PS00058">
    <property type="entry name" value="DNA_MISMATCH_REPAIR_1"/>
    <property type="match status" value="1"/>
</dbReference>
<gene>
    <name evidence="5" type="primary">mutL</name>
    <name evidence="9" type="ORF">BECKSD772D_GA0070982_108610</name>
</gene>
<dbReference type="InterPro" id="IPR002099">
    <property type="entry name" value="MutL/Mlh/PMS"/>
</dbReference>
<evidence type="ECO:0000259" key="8">
    <source>
        <dbReference type="SMART" id="SM01340"/>
    </source>
</evidence>
<dbReference type="InterPro" id="IPR013507">
    <property type="entry name" value="DNA_mismatch_S5_2-like"/>
</dbReference>
<dbReference type="AlphaFoldDB" id="A0A451BPB6"/>
<dbReference type="GO" id="GO:0016887">
    <property type="term" value="F:ATP hydrolysis activity"/>
    <property type="evidence" value="ECO:0007669"/>
    <property type="project" value="InterPro"/>
</dbReference>
<evidence type="ECO:0000256" key="2">
    <source>
        <dbReference type="ARBA" id="ARBA00021975"/>
    </source>
</evidence>
<evidence type="ECO:0000256" key="5">
    <source>
        <dbReference type="HAMAP-Rule" id="MF_00149"/>
    </source>
</evidence>
<dbReference type="Pfam" id="PF08676">
    <property type="entry name" value="MutL_C"/>
    <property type="match status" value="1"/>
</dbReference>
<dbReference type="GO" id="GO:0140664">
    <property type="term" value="F:ATP-dependent DNA damage sensor activity"/>
    <property type="evidence" value="ECO:0007669"/>
    <property type="project" value="InterPro"/>
</dbReference>
<dbReference type="NCBIfam" id="TIGR00585">
    <property type="entry name" value="mutl"/>
    <property type="match status" value="1"/>
</dbReference>
<comment type="similarity">
    <text evidence="1 5">Belongs to the DNA mismatch repair MutL/HexB family.</text>
</comment>
<dbReference type="PANTHER" id="PTHR10073">
    <property type="entry name" value="DNA MISMATCH REPAIR PROTEIN MLH, PMS, MUTL"/>
    <property type="match status" value="1"/>
</dbReference>
<feature type="domain" description="DNA mismatch repair protein S5" evidence="8">
    <location>
        <begin position="218"/>
        <end position="336"/>
    </location>
</feature>
<feature type="domain" description="MutL C-terminal dimerisation" evidence="7">
    <location>
        <begin position="464"/>
        <end position="607"/>
    </location>
</feature>
<evidence type="ECO:0000256" key="4">
    <source>
        <dbReference type="ARBA" id="ARBA00023204"/>
    </source>
</evidence>
<dbReference type="InterPro" id="IPR014790">
    <property type="entry name" value="MutL_C"/>
</dbReference>
<dbReference type="Gene3D" id="3.30.230.10">
    <property type="match status" value="1"/>
</dbReference>
<feature type="region of interest" description="Disordered" evidence="6">
    <location>
        <begin position="400"/>
        <end position="453"/>
    </location>
</feature>
<dbReference type="CDD" id="cd03482">
    <property type="entry name" value="MutL_Trans_MutL"/>
    <property type="match status" value="1"/>
</dbReference>
<dbReference type="InterPro" id="IPR037198">
    <property type="entry name" value="MutL_C_sf"/>
</dbReference>
<dbReference type="InterPro" id="IPR014762">
    <property type="entry name" value="DNA_mismatch_repair_CS"/>
</dbReference>
<proteinExistence type="inferred from homology"/>